<dbReference type="Pfam" id="PF05193">
    <property type="entry name" value="Peptidase_M16_C"/>
    <property type="match status" value="1"/>
</dbReference>
<evidence type="ECO:0000256" key="4">
    <source>
        <dbReference type="SAM" id="SignalP"/>
    </source>
</evidence>
<dbReference type="RefSeq" id="WP_139366694.1">
    <property type="nucleotide sequence ID" value="NZ_FUWR01000005.1"/>
</dbReference>
<name>A0A1T4MKT1_9BACT</name>
<dbReference type="InterPro" id="IPR050361">
    <property type="entry name" value="MPP/UQCRC_Complex"/>
</dbReference>
<evidence type="ECO:0000313" key="8">
    <source>
        <dbReference type="Proteomes" id="UP000190102"/>
    </source>
</evidence>
<dbReference type="Pfam" id="PF00675">
    <property type="entry name" value="Peptidase_M16"/>
    <property type="match status" value="2"/>
</dbReference>
<dbReference type="AlphaFoldDB" id="A0A1T4MKT1"/>
<feature type="domain" description="Peptidase M16 C-terminal" evidence="6">
    <location>
        <begin position="250"/>
        <end position="427"/>
    </location>
</feature>
<comment type="similarity">
    <text evidence="2 3">Belongs to the peptidase M16 family.</text>
</comment>
<proteinExistence type="inferred from homology"/>
<reference evidence="8" key="1">
    <citation type="submission" date="2017-02" db="EMBL/GenBank/DDBJ databases">
        <authorList>
            <person name="Varghese N."/>
            <person name="Submissions S."/>
        </authorList>
    </citation>
    <scope>NUCLEOTIDE SEQUENCE [LARGE SCALE GENOMIC DNA]</scope>
    <source>
        <strain evidence="8">ATCC BAA-34</strain>
    </source>
</reference>
<feature type="domain" description="Peptidase M16 N-terminal" evidence="5">
    <location>
        <begin position="44"/>
        <end position="95"/>
    </location>
</feature>
<dbReference type="InterPro" id="IPR011765">
    <property type="entry name" value="Pept_M16_N"/>
</dbReference>
<comment type="cofactor">
    <cofactor evidence="1">
        <name>Zn(2+)</name>
        <dbReference type="ChEBI" id="CHEBI:29105"/>
    </cofactor>
</comment>
<evidence type="ECO:0000256" key="3">
    <source>
        <dbReference type="RuleBase" id="RU004447"/>
    </source>
</evidence>
<dbReference type="GO" id="GO:0006508">
    <property type="term" value="P:proteolysis"/>
    <property type="evidence" value="ECO:0007669"/>
    <property type="project" value="InterPro"/>
</dbReference>
<evidence type="ECO:0000313" key="7">
    <source>
        <dbReference type="EMBL" id="SJZ67446.1"/>
    </source>
</evidence>
<feature type="domain" description="Peptidase M16 N-terminal" evidence="5">
    <location>
        <begin position="147"/>
        <end position="241"/>
    </location>
</feature>
<evidence type="ECO:0000259" key="6">
    <source>
        <dbReference type="Pfam" id="PF05193"/>
    </source>
</evidence>
<dbReference type="GO" id="GO:0004222">
    <property type="term" value="F:metalloendopeptidase activity"/>
    <property type="evidence" value="ECO:0007669"/>
    <property type="project" value="InterPro"/>
</dbReference>
<evidence type="ECO:0000256" key="2">
    <source>
        <dbReference type="ARBA" id="ARBA00007261"/>
    </source>
</evidence>
<dbReference type="PROSITE" id="PS00143">
    <property type="entry name" value="INSULINASE"/>
    <property type="match status" value="1"/>
</dbReference>
<dbReference type="GO" id="GO:0046872">
    <property type="term" value="F:metal ion binding"/>
    <property type="evidence" value="ECO:0007669"/>
    <property type="project" value="InterPro"/>
</dbReference>
<dbReference type="InterPro" id="IPR011249">
    <property type="entry name" value="Metalloenz_LuxS/M16"/>
</dbReference>
<evidence type="ECO:0000256" key="1">
    <source>
        <dbReference type="ARBA" id="ARBA00001947"/>
    </source>
</evidence>
<dbReference type="PANTHER" id="PTHR11851">
    <property type="entry name" value="METALLOPROTEASE"/>
    <property type="match status" value="1"/>
</dbReference>
<dbReference type="STRING" id="115783.SAMN02745119_01343"/>
<dbReference type="Gene3D" id="3.30.830.10">
    <property type="entry name" value="Metalloenzyme, LuxS/M16 peptidase-like"/>
    <property type="match status" value="3"/>
</dbReference>
<dbReference type="OrthoDB" id="9811314at2"/>
<gene>
    <name evidence="7" type="ORF">SAMN02745119_01343</name>
</gene>
<evidence type="ECO:0000259" key="5">
    <source>
        <dbReference type="Pfam" id="PF00675"/>
    </source>
</evidence>
<keyword evidence="4" id="KW-0732">Signal</keyword>
<dbReference type="SUPFAM" id="SSF63411">
    <property type="entry name" value="LuxS/MPP-like metallohydrolase"/>
    <property type="match status" value="2"/>
</dbReference>
<organism evidence="7 8">
    <name type="scientific">Trichlorobacter thiogenes</name>
    <dbReference type="NCBI Taxonomy" id="115783"/>
    <lineage>
        <taxon>Bacteria</taxon>
        <taxon>Pseudomonadati</taxon>
        <taxon>Thermodesulfobacteriota</taxon>
        <taxon>Desulfuromonadia</taxon>
        <taxon>Geobacterales</taxon>
        <taxon>Geobacteraceae</taxon>
        <taxon>Trichlorobacter</taxon>
    </lineage>
</organism>
<protein>
    <submittedName>
        <fullName evidence="7">Predicted Zn-dependent peptidase</fullName>
    </submittedName>
</protein>
<feature type="signal peptide" evidence="4">
    <location>
        <begin position="1"/>
        <end position="24"/>
    </location>
</feature>
<dbReference type="EMBL" id="FUWR01000005">
    <property type="protein sequence ID" value="SJZ67446.1"/>
    <property type="molecule type" value="Genomic_DNA"/>
</dbReference>
<dbReference type="InterPro" id="IPR007863">
    <property type="entry name" value="Peptidase_M16_C"/>
</dbReference>
<sequence>MMQRVVKTIASLCLVLLLAAQVGAANLEDKVVEHTFKNGLKLLMVERHSSPTVSAWIRFKVGSVHERSDERGLAHLLEHMLFKGTRTLGTKDYAAEAPLLEKIEQTAQLMLAEEAKGGKADKAKLAALRAELAKFEKQAEQYVIKDEFFDLYARNGGSGYNAFTGRDGTTYLISLPANKLELWAAIESDRMKHPVLREFYTERSVVMEERRRSYDAEPSAKLWETFVAAAYQAHPYGQPTIGWTSDIRQLSRTKAESFLKRYYAPNNAIMAVVGDIKPAVVIPLVERYFGDIQPGTPVPDVPVQEEPQQGERRVELLGDAEPELVIGFHKTAIGSDDDYVFDLISSILGQGRTSRLHRSLVLEKQFATQVSTFDAPGNRYPNLFVLYASPRAPHTAAEVEQAVLAELERLKKEPVSQQELQQVLNQLEFEEARRMGTNGGLARNLTEYESIAGSWRYMTTYRARVVKITPADIQRVAQQYFTRENRIVGTLVTKKAGGAQK</sequence>
<dbReference type="Proteomes" id="UP000190102">
    <property type="component" value="Unassembled WGS sequence"/>
</dbReference>
<accession>A0A1T4MKT1</accession>
<feature type="chain" id="PRO_5013159958" evidence="4">
    <location>
        <begin position="25"/>
        <end position="501"/>
    </location>
</feature>
<dbReference type="InterPro" id="IPR001431">
    <property type="entry name" value="Pept_M16_Zn_BS"/>
</dbReference>
<dbReference type="PANTHER" id="PTHR11851:SF49">
    <property type="entry name" value="MITOCHONDRIAL-PROCESSING PEPTIDASE SUBUNIT ALPHA"/>
    <property type="match status" value="1"/>
</dbReference>
<keyword evidence="8" id="KW-1185">Reference proteome</keyword>